<dbReference type="Gene3D" id="3.30.710.10">
    <property type="entry name" value="Potassium Channel Kv1.1, Chain A"/>
    <property type="match status" value="1"/>
</dbReference>
<reference evidence="4" key="2">
    <citation type="submission" date="2015-02" db="UniProtKB">
        <authorList>
            <consortium name="EnsemblMetazoa"/>
        </authorList>
    </citation>
    <scope>IDENTIFICATION</scope>
</reference>
<dbReference type="Gene3D" id="1.25.40.420">
    <property type="match status" value="1"/>
</dbReference>
<dbReference type="PROSITE" id="PS50097">
    <property type="entry name" value="BTB"/>
    <property type="match status" value="1"/>
</dbReference>
<dbReference type="STRING" id="126957.T1IKY1"/>
<feature type="domain" description="BTB" evidence="3">
    <location>
        <begin position="52"/>
        <end position="123"/>
    </location>
</feature>
<sequence length="600" mass="67285">MPVTNESMNSSGVSVLEIQNKSPPPYKTNVIYSEDNSFRESLNNLRRQNVYTDVQILCQHRVFPAHRHVLACGSKYFYRLFVPGGGGSGGESPTSTQTPVTSVELHDHDPHVLEIIIHFLYTGYMVNVSAFTSKDVAKLIKSSEFLQVDHLEVVLLQELIKDLNMENFKHVVHLASKHQNQLATATVLTFLIKNLDTVWVSAEFMELDGEMVGTMFHQAAPNLHCHDTLLQIALVWVKHHLEERKDVLTKLTSTLDFSKISVSLARFLLHDNFITTSPTSLRDKLVKVVVASGVETRNKKSDFIDQRTDMNRFYSPSSVATSEVAIVVIGRDEANRGSVVRYYPRADQWDNVQDLGTSLEMKQGLGYHQDRVYFVGGEDLNGNKLGTCFAYDLKINQLLKLPELITPRTCPVVIGHEESIYTAGGTGRFSTSGLSSVECLENVNCPSWKYKNPMREKRDETASCCTISEKIFVAGGGHLKCEYFIPGSRGWAQVCPLPLNEFNGILPCVAVANNHVYAFKYFKPNHALFLDFERDEWVVVNMRGSAPEWIMAITGCGSGVYALDKSRKFYIFDTSTGTWALGSRLPKSFSHAMHAACNFE</sequence>
<proteinExistence type="predicted"/>
<dbReference type="Gene3D" id="2.120.10.80">
    <property type="entry name" value="Kelch-type beta propeller"/>
    <property type="match status" value="1"/>
</dbReference>
<dbReference type="EMBL" id="JH430667">
    <property type="status" value="NOT_ANNOTATED_CDS"/>
    <property type="molecule type" value="Genomic_DNA"/>
</dbReference>
<keyword evidence="5" id="KW-1185">Reference proteome</keyword>
<dbReference type="InterPro" id="IPR015915">
    <property type="entry name" value="Kelch-typ_b-propeller"/>
</dbReference>
<dbReference type="InterPro" id="IPR000210">
    <property type="entry name" value="BTB/POZ_dom"/>
</dbReference>
<dbReference type="PANTHER" id="PTHR45632:SF3">
    <property type="entry name" value="KELCH-LIKE PROTEIN 32"/>
    <property type="match status" value="1"/>
</dbReference>
<evidence type="ECO:0000259" key="3">
    <source>
        <dbReference type="PROSITE" id="PS50097"/>
    </source>
</evidence>
<dbReference type="InterPro" id="IPR011333">
    <property type="entry name" value="SKP1/BTB/POZ_sf"/>
</dbReference>
<dbReference type="HOGENOM" id="CLU_398141_0_0_1"/>
<reference evidence="5" key="1">
    <citation type="submission" date="2011-05" db="EMBL/GenBank/DDBJ databases">
        <authorList>
            <person name="Richards S.R."/>
            <person name="Qu J."/>
            <person name="Jiang H."/>
            <person name="Jhangiani S.N."/>
            <person name="Agravi P."/>
            <person name="Goodspeed R."/>
            <person name="Gross S."/>
            <person name="Mandapat C."/>
            <person name="Jackson L."/>
            <person name="Mathew T."/>
            <person name="Pu L."/>
            <person name="Thornton R."/>
            <person name="Saada N."/>
            <person name="Wilczek-Boney K.B."/>
            <person name="Lee S."/>
            <person name="Kovar C."/>
            <person name="Wu Y."/>
            <person name="Scherer S.E."/>
            <person name="Worley K.C."/>
            <person name="Muzny D.M."/>
            <person name="Gibbs R."/>
        </authorList>
    </citation>
    <scope>NUCLEOTIDE SEQUENCE</scope>
    <source>
        <strain evidence="5">Brora</strain>
    </source>
</reference>
<organism evidence="4 5">
    <name type="scientific">Strigamia maritima</name>
    <name type="common">European centipede</name>
    <name type="synonym">Geophilus maritimus</name>
    <dbReference type="NCBI Taxonomy" id="126957"/>
    <lineage>
        <taxon>Eukaryota</taxon>
        <taxon>Metazoa</taxon>
        <taxon>Ecdysozoa</taxon>
        <taxon>Arthropoda</taxon>
        <taxon>Myriapoda</taxon>
        <taxon>Chilopoda</taxon>
        <taxon>Pleurostigmophora</taxon>
        <taxon>Geophilomorpha</taxon>
        <taxon>Linotaeniidae</taxon>
        <taxon>Strigamia</taxon>
    </lineage>
</organism>
<name>T1IKY1_STRMM</name>
<evidence type="ECO:0000256" key="1">
    <source>
        <dbReference type="ARBA" id="ARBA00022441"/>
    </source>
</evidence>
<dbReference type="SUPFAM" id="SSF54695">
    <property type="entry name" value="POZ domain"/>
    <property type="match status" value="1"/>
</dbReference>
<accession>T1IKY1</accession>
<dbReference type="Pfam" id="PF07707">
    <property type="entry name" value="BACK"/>
    <property type="match status" value="1"/>
</dbReference>
<keyword evidence="2" id="KW-0677">Repeat</keyword>
<dbReference type="SUPFAM" id="SSF117281">
    <property type="entry name" value="Kelch motif"/>
    <property type="match status" value="1"/>
</dbReference>
<dbReference type="Pfam" id="PF00651">
    <property type="entry name" value="BTB"/>
    <property type="match status" value="1"/>
</dbReference>
<keyword evidence="1" id="KW-0880">Kelch repeat</keyword>
<dbReference type="eggNOG" id="KOG4441">
    <property type="taxonomic scope" value="Eukaryota"/>
</dbReference>
<evidence type="ECO:0000313" key="5">
    <source>
        <dbReference type="Proteomes" id="UP000014500"/>
    </source>
</evidence>
<dbReference type="SMART" id="SM00225">
    <property type="entry name" value="BTB"/>
    <property type="match status" value="1"/>
</dbReference>
<dbReference type="InterPro" id="IPR011705">
    <property type="entry name" value="BACK"/>
</dbReference>
<dbReference type="PhylomeDB" id="T1IKY1"/>
<evidence type="ECO:0000256" key="2">
    <source>
        <dbReference type="ARBA" id="ARBA00022737"/>
    </source>
</evidence>
<evidence type="ECO:0000313" key="4">
    <source>
        <dbReference type="EnsemblMetazoa" id="SMAR001595-PA"/>
    </source>
</evidence>
<protein>
    <recommendedName>
        <fullName evidence="3">BTB domain-containing protein</fullName>
    </recommendedName>
</protein>
<dbReference type="CDD" id="cd18186">
    <property type="entry name" value="BTB_POZ_ZBTB_KLHL-like"/>
    <property type="match status" value="1"/>
</dbReference>
<dbReference type="PANTHER" id="PTHR45632">
    <property type="entry name" value="LD33804P"/>
    <property type="match status" value="1"/>
</dbReference>
<dbReference type="Proteomes" id="UP000014500">
    <property type="component" value="Unassembled WGS sequence"/>
</dbReference>
<dbReference type="EnsemblMetazoa" id="SMAR001595-RA">
    <property type="protein sequence ID" value="SMAR001595-PA"/>
    <property type="gene ID" value="SMAR001595"/>
</dbReference>
<dbReference type="AlphaFoldDB" id="T1IKY1"/>